<sequence>MKLMTEVYCPRNEIHKMETELWNLAVKGNDLTAYAQRFQELILLCTKMVTKEEDLVEKFIGGLPNNIQGNVIATGPTRLQDAIRFANNLIDQKLKGYVTRNAKNKRRFDNEPRDYRVQQPPLKKQNVARAYTVGNNKNKGYAGILPLCDNCKLHHHGLCPVKCRNCKKVGHQARNCWASTMMTCYGHGGKGHIKRSRLALFDLVILFIELLSHLLLKAPFGGVIGKIWYDEYVHDLRSVESKFLAIVFDDTFTSKVTPSYEPTVSLFNDTKIDFIISFDESDDEDYTVIYDENSFSYKIISVNHLKMNYENDDDKVNMPSFPSPEPSTDDDIYNDLAMVEALCDLNTMKTQNKKKSIAKKLKTNKEVQKKETPSPSKQTTTESISTRIKATAARGLHIQNTPPCENPPTTPQTETMNVAGGKKKIAYEGGQKRKITKIESLGQRTRQSAKKQQVEKKEKEQVNKRKRGEKAKEEEVKKKMVKLKGRRRPKSKRKKQLSRSECKKKFPSRSNCQVWIASNEKYFQSKEEKEAKRKRKREEKNLLEDYQETTKNKDKGKKEVVDVEQESEMNERLKKQKQSEIEKKEKSRTKEKKSSSLKFSVLRNVFEGDDVSDIDWCSYILECASVLKVDWSKTKKKGCCLLWASNVLDDKSEIEEKINENLIKFQNDERPIQLRDKMTAIFKEPNIPEYHSSSLTESDDDDDDNSQVRDDNENSYGTQTDSVEEDHVQIITKAQQKERKNMQYTDEENDEKCVSQSEDELMKDENTECYDVDWESILENEEEIIRKGCEYSTEQRKKAQQQEREQKRKGKKEKDQIGSSSQDSPVFGIDNSLLGSQATFDLAVELTEDEKLLERSIFSTQEEEEEEVFNDNEHMILFRINIQSLALGIEIDTLVIDVYVSILNYEENFKMTNMKCHFFYTSMMVSGILEDKTKIIDKKIDAQYDRFHKMLLIRMENDVEKRQMEDVELPFFPIIAYGHYYLIVFNLKTEKLVIKDNNEFDATYEGKYKDNVDFVTLGNVLTYDFGLRVMFLPITLISGDDSTHDCEASGLGSCYACSDSLLLTPLCCDDIHEVTPSVSALAGFNTCSTIEHSKGFTIQRIFYLGYKGLKNATSLILSS</sequence>
<feature type="compositionally biased region" description="Polar residues" evidence="2">
    <location>
        <begin position="373"/>
        <end position="388"/>
    </location>
</feature>
<keyword evidence="4" id="KW-0808">Transferase</keyword>
<dbReference type="AlphaFoldDB" id="A0A6L2KK62"/>
<feature type="compositionally biased region" description="Basic and acidic residues" evidence="2">
    <location>
        <begin position="363"/>
        <end position="372"/>
    </location>
</feature>
<feature type="compositionally biased region" description="Basic residues" evidence="2">
    <location>
        <begin position="479"/>
        <end position="497"/>
    </location>
</feature>
<feature type="domain" description="CCHC-type" evidence="3">
    <location>
        <begin position="162"/>
        <end position="176"/>
    </location>
</feature>
<feature type="region of interest" description="Disordered" evidence="2">
    <location>
        <begin position="526"/>
        <end position="588"/>
    </location>
</feature>
<evidence type="ECO:0000313" key="4">
    <source>
        <dbReference type="EMBL" id="GEU48234.1"/>
    </source>
</evidence>
<dbReference type="InterPro" id="IPR005162">
    <property type="entry name" value="Retrotrans_gag_dom"/>
</dbReference>
<dbReference type="EMBL" id="BKCJ010002390">
    <property type="protein sequence ID" value="GEU48234.1"/>
    <property type="molecule type" value="Genomic_DNA"/>
</dbReference>
<dbReference type="Gene3D" id="4.10.60.10">
    <property type="entry name" value="Zinc finger, CCHC-type"/>
    <property type="match status" value="1"/>
</dbReference>
<keyword evidence="1" id="KW-0862">Zinc</keyword>
<keyword evidence="4" id="KW-0695">RNA-directed DNA polymerase</keyword>
<gene>
    <name evidence="4" type="ORF">Tci_020212</name>
</gene>
<dbReference type="InterPro" id="IPR001878">
    <property type="entry name" value="Znf_CCHC"/>
</dbReference>
<dbReference type="Pfam" id="PF03732">
    <property type="entry name" value="Retrotrans_gag"/>
    <property type="match status" value="1"/>
</dbReference>
<dbReference type="Gene3D" id="3.40.395.10">
    <property type="entry name" value="Adenoviral Proteinase, Chain A"/>
    <property type="match status" value="1"/>
</dbReference>
<feature type="region of interest" description="Disordered" evidence="2">
    <location>
        <begin position="686"/>
        <end position="760"/>
    </location>
</feature>
<keyword evidence="1" id="KW-0863">Zinc-finger</keyword>
<feature type="region of interest" description="Disordered" evidence="2">
    <location>
        <begin position="358"/>
        <end position="418"/>
    </location>
</feature>
<keyword evidence="1" id="KW-0479">Metal-binding</keyword>
<dbReference type="InterPro" id="IPR036875">
    <property type="entry name" value="Znf_CCHC_sf"/>
</dbReference>
<dbReference type="GO" id="GO:0003964">
    <property type="term" value="F:RNA-directed DNA polymerase activity"/>
    <property type="evidence" value="ECO:0007669"/>
    <property type="project" value="UniProtKB-KW"/>
</dbReference>
<dbReference type="GO" id="GO:0008270">
    <property type="term" value="F:zinc ion binding"/>
    <property type="evidence" value="ECO:0007669"/>
    <property type="project" value="UniProtKB-KW"/>
</dbReference>
<evidence type="ECO:0000259" key="3">
    <source>
        <dbReference type="PROSITE" id="PS50158"/>
    </source>
</evidence>
<feature type="region of interest" description="Disordered" evidence="2">
    <location>
        <begin position="792"/>
        <end position="826"/>
    </location>
</feature>
<feature type="compositionally biased region" description="Basic and acidic residues" evidence="2">
    <location>
        <begin position="569"/>
        <end position="585"/>
    </location>
</feature>
<dbReference type="GO" id="GO:0003676">
    <property type="term" value="F:nucleic acid binding"/>
    <property type="evidence" value="ECO:0007669"/>
    <property type="project" value="InterPro"/>
</dbReference>
<dbReference type="SUPFAM" id="SSF57756">
    <property type="entry name" value="Retrovirus zinc finger-like domains"/>
    <property type="match status" value="1"/>
</dbReference>
<evidence type="ECO:0000256" key="2">
    <source>
        <dbReference type="SAM" id="MobiDB-lite"/>
    </source>
</evidence>
<keyword evidence="4" id="KW-0548">Nucleotidyltransferase</keyword>
<feature type="region of interest" description="Disordered" evidence="2">
    <location>
        <begin position="439"/>
        <end position="510"/>
    </location>
</feature>
<protein>
    <submittedName>
        <fullName evidence="4">Reverse transcriptase domain-containing protein</fullName>
    </submittedName>
</protein>
<dbReference type="PROSITE" id="PS50158">
    <property type="entry name" value="ZF_CCHC"/>
    <property type="match status" value="1"/>
</dbReference>
<name>A0A6L2KK62_TANCI</name>
<evidence type="ECO:0000256" key="1">
    <source>
        <dbReference type="PROSITE-ProRule" id="PRU00047"/>
    </source>
</evidence>
<feature type="compositionally biased region" description="Basic and acidic residues" evidence="2">
    <location>
        <begin position="792"/>
        <end position="816"/>
    </location>
</feature>
<accession>A0A6L2KK62</accession>
<dbReference type="SMART" id="SM00343">
    <property type="entry name" value="ZnF_C2HC"/>
    <property type="match status" value="1"/>
</dbReference>
<proteinExistence type="predicted"/>
<feature type="compositionally biased region" description="Basic and acidic residues" evidence="2">
    <location>
        <begin position="452"/>
        <end position="463"/>
    </location>
</feature>
<organism evidence="4">
    <name type="scientific">Tanacetum cinerariifolium</name>
    <name type="common">Dalmatian daisy</name>
    <name type="synonym">Chrysanthemum cinerariifolium</name>
    <dbReference type="NCBI Taxonomy" id="118510"/>
    <lineage>
        <taxon>Eukaryota</taxon>
        <taxon>Viridiplantae</taxon>
        <taxon>Streptophyta</taxon>
        <taxon>Embryophyta</taxon>
        <taxon>Tracheophyta</taxon>
        <taxon>Spermatophyta</taxon>
        <taxon>Magnoliopsida</taxon>
        <taxon>eudicotyledons</taxon>
        <taxon>Gunneridae</taxon>
        <taxon>Pentapetalae</taxon>
        <taxon>asterids</taxon>
        <taxon>campanulids</taxon>
        <taxon>Asterales</taxon>
        <taxon>Asteraceae</taxon>
        <taxon>Asteroideae</taxon>
        <taxon>Anthemideae</taxon>
        <taxon>Anthemidinae</taxon>
        <taxon>Tanacetum</taxon>
    </lineage>
</organism>
<feature type="compositionally biased region" description="Basic and acidic residues" evidence="2">
    <location>
        <begin position="538"/>
        <end position="561"/>
    </location>
</feature>
<comment type="caution">
    <text evidence="4">The sequence shown here is derived from an EMBL/GenBank/DDBJ whole genome shotgun (WGS) entry which is preliminary data.</text>
</comment>
<reference evidence="4" key="1">
    <citation type="journal article" date="2019" name="Sci. Rep.">
        <title>Draft genome of Tanacetum cinerariifolium, the natural source of mosquito coil.</title>
        <authorList>
            <person name="Yamashiro T."/>
            <person name="Shiraishi A."/>
            <person name="Satake H."/>
            <person name="Nakayama K."/>
        </authorList>
    </citation>
    <scope>NUCLEOTIDE SEQUENCE</scope>
</reference>